<comment type="caution">
    <text evidence="1">The sequence shown here is derived from an EMBL/GenBank/DDBJ whole genome shotgun (WGS) entry which is preliminary data.</text>
</comment>
<gene>
    <name evidence="1" type="ORF">LKD23_02645</name>
</gene>
<proteinExistence type="predicted"/>
<dbReference type="RefSeq" id="WP_227620225.1">
    <property type="nucleotide sequence ID" value="NZ_JAJEQL010000004.1"/>
</dbReference>
<sequence>MVAKEYCCYTRPYSNIEGYQRAYTLCYYASLEEEGVVLAVQRQQGGECTTEQVICPTGDFGRLMPLMRYLCENGVGLGHWTEVLDDAGVTYWPCMAAEGGRQSGKPTRFVAFAGFEGENLVHNPELTQSV</sequence>
<dbReference type="Proteomes" id="UP001430637">
    <property type="component" value="Unassembled WGS sequence"/>
</dbReference>
<evidence type="ECO:0000313" key="1">
    <source>
        <dbReference type="EMBL" id="MCC2198665.1"/>
    </source>
</evidence>
<reference evidence="1" key="1">
    <citation type="submission" date="2021-10" db="EMBL/GenBank/DDBJ databases">
        <title>Anaerobic single-cell dispensing facilitates the cultivation of human gut bacteria.</title>
        <authorList>
            <person name="Afrizal A."/>
        </authorList>
    </citation>
    <scope>NUCLEOTIDE SEQUENCE</scope>
    <source>
        <strain evidence="1">CLA-AA-H233</strain>
    </source>
</reference>
<dbReference type="EMBL" id="JAJEQL010000004">
    <property type="protein sequence ID" value="MCC2198665.1"/>
    <property type="molecule type" value="Genomic_DNA"/>
</dbReference>
<name>A0ABS8F604_9FIRM</name>
<accession>A0ABS8F604</accession>
<organism evidence="1 2">
    <name type="scientific">Faecalibacterium butyricigenerans</name>
    <dbReference type="NCBI Taxonomy" id="1851427"/>
    <lineage>
        <taxon>Bacteria</taxon>
        <taxon>Bacillati</taxon>
        <taxon>Bacillota</taxon>
        <taxon>Clostridia</taxon>
        <taxon>Eubacteriales</taxon>
        <taxon>Oscillospiraceae</taxon>
        <taxon>Faecalibacterium</taxon>
    </lineage>
</organism>
<protein>
    <submittedName>
        <fullName evidence="1">Uncharacterized protein</fullName>
    </submittedName>
</protein>
<keyword evidence="2" id="KW-1185">Reference proteome</keyword>
<evidence type="ECO:0000313" key="2">
    <source>
        <dbReference type="Proteomes" id="UP001430637"/>
    </source>
</evidence>